<dbReference type="AlphaFoldDB" id="A0A0C9Y9Z6"/>
<sequence>MPTNNNQDNLYVDNLLRHLATQHPIFWSRKDLSLMGIPDILPTVPIPPTDISGLSFTEEAELRSLVVAIADWFGECRGMTIMTNSLHPLLKLGELRYRLKPVCLISCVNIPCIVYLDAPLREYYRGTYRGRIIQDFLKLSALGQSDDTLEPFDFGMLIALAQEQKFFEVQPDVDGSYTTRILYPDSALQKFIIVTAKVMVETLEALENNDEVVRKVKISRYTVPLGDTCKEKDSALLKIMATILDDGIRAGATAPIYPEDEDDEEDEDER</sequence>
<proteinExistence type="predicted"/>
<dbReference type="EMBL" id="KN838566">
    <property type="protein sequence ID" value="KIK04858.1"/>
    <property type="molecule type" value="Genomic_DNA"/>
</dbReference>
<dbReference type="Proteomes" id="UP000054477">
    <property type="component" value="Unassembled WGS sequence"/>
</dbReference>
<protein>
    <submittedName>
        <fullName evidence="1">Uncharacterized protein</fullName>
    </submittedName>
</protein>
<keyword evidence="2" id="KW-1185">Reference proteome</keyword>
<evidence type="ECO:0000313" key="1">
    <source>
        <dbReference type="EMBL" id="KIK04858.1"/>
    </source>
</evidence>
<dbReference type="HOGENOM" id="CLU_1030826_0_0_1"/>
<reference evidence="1 2" key="1">
    <citation type="submission" date="2014-04" db="EMBL/GenBank/DDBJ databases">
        <authorList>
            <consortium name="DOE Joint Genome Institute"/>
            <person name="Kuo A."/>
            <person name="Kohler A."/>
            <person name="Nagy L.G."/>
            <person name="Floudas D."/>
            <person name="Copeland A."/>
            <person name="Barry K.W."/>
            <person name="Cichocki N."/>
            <person name="Veneault-Fourrey C."/>
            <person name="LaButti K."/>
            <person name="Lindquist E.A."/>
            <person name="Lipzen A."/>
            <person name="Lundell T."/>
            <person name="Morin E."/>
            <person name="Murat C."/>
            <person name="Sun H."/>
            <person name="Tunlid A."/>
            <person name="Henrissat B."/>
            <person name="Grigoriev I.V."/>
            <person name="Hibbett D.S."/>
            <person name="Martin F."/>
            <person name="Nordberg H.P."/>
            <person name="Cantor M.N."/>
            <person name="Hua S.X."/>
        </authorList>
    </citation>
    <scope>NUCLEOTIDE SEQUENCE [LARGE SCALE GENOMIC DNA]</scope>
    <source>
        <strain evidence="1 2">LaAM-08-1</strain>
    </source>
</reference>
<accession>A0A0C9Y9Z6</accession>
<dbReference type="OrthoDB" id="2738120at2759"/>
<gene>
    <name evidence="1" type="ORF">K443DRAFT_675637</name>
</gene>
<organism evidence="1 2">
    <name type="scientific">Laccaria amethystina LaAM-08-1</name>
    <dbReference type="NCBI Taxonomy" id="1095629"/>
    <lineage>
        <taxon>Eukaryota</taxon>
        <taxon>Fungi</taxon>
        <taxon>Dikarya</taxon>
        <taxon>Basidiomycota</taxon>
        <taxon>Agaricomycotina</taxon>
        <taxon>Agaricomycetes</taxon>
        <taxon>Agaricomycetidae</taxon>
        <taxon>Agaricales</taxon>
        <taxon>Agaricineae</taxon>
        <taxon>Hydnangiaceae</taxon>
        <taxon>Laccaria</taxon>
    </lineage>
</organism>
<evidence type="ECO:0000313" key="2">
    <source>
        <dbReference type="Proteomes" id="UP000054477"/>
    </source>
</evidence>
<name>A0A0C9Y9Z6_9AGAR</name>
<reference evidence="2" key="2">
    <citation type="submission" date="2015-01" db="EMBL/GenBank/DDBJ databases">
        <title>Evolutionary Origins and Diversification of the Mycorrhizal Mutualists.</title>
        <authorList>
            <consortium name="DOE Joint Genome Institute"/>
            <consortium name="Mycorrhizal Genomics Consortium"/>
            <person name="Kohler A."/>
            <person name="Kuo A."/>
            <person name="Nagy L.G."/>
            <person name="Floudas D."/>
            <person name="Copeland A."/>
            <person name="Barry K.W."/>
            <person name="Cichocki N."/>
            <person name="Veneault-Fourrey C."/>
            <person name="LaButti K."/>
            <person name="Lindquist E.A."/>
            <person name="Lipzen A."/>
            <person name="Lundell T."/>
            <person name="Morin E."/>
            <person name="Murat C."/>
            <person name="Riley R."/>
            <person name="Ohm R."/>
            <person name="Sun H."/>
            <person name="Tunlid A."/>
            <person name="Henrissat B."/>
            <person name="Grigoriev I.V."/>
            <person name="Hibbett D.S."/>
            <person name="Martin F."/>
        </authorList>
    </citation>
    <scope>NUCLEOTIDE SEQUENCE [LARGE SCALE GENOMIC DNA]</scope>
    <source>
        <strain evidence="2">LaAM-08-1</strain>
    </source>
</reference>